<dbReference type="Gene3D" id="3.90.1150.10">
    <property type="entry name" value="Aspartate Aminotransferase, domain 1"/>
    <property type="match status" value="1"/>
</dbReference>
<gene>
    <name evidence="2" type="ORF">RradSPS_2008</name>
    <name evidence="3" type="ORF">SIL72_11755</name>
</gene>
<dbReference type="AlphaFoldDB" id="A0A023X4Y6"/>
<dbReference type="PATRIC" id="fig|42256.3.peg.2045"/>
<evidence type="ECO:0000313" key="2">
    <source>
        <dbReference type="EMBL" id="AHY47291.1"/>
    </source>
</evidence>
<keyword evidence="4" id="KW-1185">Reference proteome</keyword>
<dbReference type="KEGG" id="rrd:RradSPS_2008"/>
<dbReference type="PANTHER" id="PTHR43586:SF15">
    <property type="entry name" value="BLR3095 PROTEIN"/>
    <property type="match status" value="1"/>
</dbReference>
<dbReference type="STRING" id="42256.RradSPS_2008"/>
<keyword evidence="3" id="KW-0808">Transferase</keyword>
<dbReference type="Pfam" id="PF00266">
    <property type="entry name" value="Aminotran_5"/>
    <property type="match status" value="1"/>
</dbReference>
<evidence type="ECO:0000313" key="4">
    <source>
        <dbReference type="Proteomes" id="UP000025229"/>
    </source>
</evidence>
<reference evidence="3" key="2">
    <citation type="submission" date="2023-11" db="EMBL/GenBank/DDBJ databases">
        <title>MicrobeMod: A computational toolkit for identifying prokaryotic methylation and restriction-modification with nanopore sequencing.</title>
        <authorList>
            <person name="Crits-Christoph A."/>
            <person name="Kang S.C."/>
            <person name="Lee H."/>
            <person name="Ostrov N."/>
        </authorList>
    </citation>
    <scope>NUCLEOTIDE SEQUENCE</scope>
    <source>
        <strain evidence="3">ATCC 51242</strain>
    </source>
</reference>
<dbReference type="EMBL" id="CP007514">
    <property type="protein sequence ID" value="AHY47291.1"/>
    <property type="molecule type" value="Genomic_DNA"/>
</dbReference>
<dbReference type="InterPro" id="IPR015421">
    <property type="entry name" value="PyrdxlP-dep_Trfase_major"/>
</dbReference>
<dbReference type="RefSeq" id="WP_038682442.1">
    <property type="nucleotide sequence ID" value="NZ_CP007514.1"/>
</dbReference>
<dbReference type="PANTHER" id="PTHR43586">
    <property type="entry name" value="CYSTEINE DESULFURASE"/>
    <property type="match status" value="1"/>
</dbReference>
<dbReference type="Proteomes" id="UP001281130">
    <property type="component" value="Unassembled WGS sequence"/>
</dbReference>
<reference evidence="2 4" key="1">
    <citation type="submission" date="2014-03" db="EMBL/GenBank/DDBJ databases">
        <title>Complete genome sequence of the Radio-Resistant Rubrobacter radiotolerans RSPS-4.</title>
        <authorList>
            <person name="Egas C.C."/>
            <person name="Barroso C.C."/>
            <person name="Froufe H.J.C."/>
            <person name="Pacheco J.J."/>
            <person name="Albuquerque L.L."/>
            <person name="da Costa M.M.S."/>
        </authorList>
    </citation>
    <scope>NUCLEOTIDE SEQUENCE [LARGE SCALE GENOMIC DNA]</scope>
    <source>
        <strain evidence="2 4">RSPS-4</strain>
    </source>
</reference>
<proteinExistence type="predicted"/>
<dbReference type="eggNOG" id="COG0520">
    <property type="taxonomic scope" value="Bacteria"/>
</dbReference>
<feature type="domain" description="Aminotransferase class V" evidence="1">
    <location>
        <begin position="54"/>
        <end position="370"/>
    </location>
</feature>
<dbReference type="Proteomes" id="UP000025229">
    <property type="component" value="Chromosome"/>
</dbReference>
<dbReference type="GO" id="GO:0016829">
    <property type="term" value="F:lyase activity"/>
    <property type="evidence" value="ECO:0007669"/>
    <property type="project" value="UniProtKB-KW"/>
</dbReference>
<dbReference type="HOGENOM" id="CLU_003433_2_1_11"/>
<evidence type="ECO:0000259" key="1">
    <source>
        <dbReference type="Pfam" id="PF00266"/>
    </source>
</evidence>
<dbReference type="OrthoDB" id="9808002at2"/>
<accession>A0A023X4Y6</accession>
<dbReference type="SUPFAM" id="SSF53383">
    <property type="entry name" value="PLP-dependent transferases"/>
    <property type="match status" value="1"/>
</dbReference>
<dbReference type="Gene3D" id="3.40.640.10">
    <property type="entry name" value="Type I PLP-dependent aspartate aminotransferase-like (Major domain)"/>
    <property type="match status" value="1"/>
</dbReference>
<dbReference type="InterPro" id="IPR015422">
    <property type="entry name" value="PyrdxlP-dep_Trfase_small"/>
</dbReference>
<organism evidence="2 4">
    <name type="scientific">Rubrobacter radiotolerans</name>
    <name type="common">Arthrobacter radiotolerans</name>
    <dbReference type="NCBI Taxonomy" id="42256"/>
    <lineage>
        <taxon>Bacteria</taxon>
        <taxon>Bacillati</taxon>
        <taxon>Actinomycetota</taxon>
        <taxon>Rubrobacteria</taxon>
        <taxon>Rubrobacterales</taxon>
        <taxon>Rubrobacteraceae</taxon>
        <taxon>Rubrobacter</taxon>
    </lineage>
</organism>
<keyword evidence="3" id="KW-0032">Aminotransferase</keyword>
<dbReference type="InterPro" id="IPR000192">
    <property type="entry name" value="Aminotrans_V_dom"/>
</dbReference>
<keyword evidence="2" id="KW-0456">Lyase</keyword>
<dbReference type="EMBL" id="JAWXXX010000001">
    <property type="protein sequence ID" value="MDX5894696.1"/>
    <property type="molecule type" value="Genomic_DNA"/>
</dbReference>
<evidence type="ECO:0000313" key="3">
    <source>
        <dbReference type="EMBL" id="MDX5894696.1"/>
    </source>
</evidence>
<protein>
    <submittedName>
        <fullName evidence="3">Aminotransferase class V-fold PLP-dependent enzyme</fullName>
    </submittedName>
    <submittedName>
        <fullName evidence="2">Selenocysteine lyase</fullName>
    </submittedName>
</protein>
<dbReference type="InterPro" id="IPR015424">
    <property type="entry name" value="PyrdxlP-dep_Trfase"/>
</dbReference>
<name>A0A023X4Y6_RUBRA</name>
<sequence>MREASYREAFELPEGEAYLNCAYLAPQLAVVREAASEALALRATPWRITPGTFFAQAERARELFARLVSGNPEGVALIGAASYGIAVAAGNAEVHPGERVVVLEEQFPSNYYPWLDLVRRREATLHVVGRPEDGDWTEAILGALTPDTAVVAVPNCHWTDGSLVDLVRVGTRAREVGALFVVDATQSLGAMPLDVSEVEPDFLVAAGYKWLLGPYGNGFMYVGERYREGRPLEGNWISRSGSEDFSRLTDYTDEFQPGARRFDAGGRGASVLLPMGNAALEWILSEGVKNIASGIENLTDLVAQKAEQRGFGVAPKRLRARHMLGLKLGLAPPEDLVRRLAEERVYVSVRGSSIRVSPHLYNDERDVERLFTALDGVLPGG</sequence>
<dbReference type="GO" id="GO:0008483">
    <property type="term" value="F:transaminase activity"/>
    <property type="evidence" value="ECO:0007669"/>
    <property type="project" value="UniProtKB-KW"/>
</dbReference>